<dbReference type="RefSeq" id="WP_111597970.1">
    <property type="nucleotide sequence ID" value="NZ_QLLL01000004.1"/>
</dbReference>
<dbReference type="InterPro" id="IPR023393">
    <property type="entry name" value="START-like_dom_sf"/>
</dbReference>
<evidence type="ECO:0008006" key="3">
    <source>
        <dbReference type="Google" id="ProtNLM"/>
    </source>
</evidence>
<dbReference type="SUPFAM" id="SSF55961">
    <property type="entry name" value="Bet v1-like"/>
    <property type="match status" value="1"/>
</dbReference>
<reference evidence="1 2" key="1">
    <citation type="submission" date="2018-06" db="EMBL/GenBank/DDBJ databases">
        <title>Genomic Encyclopedia of Archaeal and Bacterial Type Strains, Phase II (KMG-II): from individual species to whole genera.</title>
        <authorList>
            <person name="Goeker M."/>
        </authorList>
    </citation>
    <scope>NUCLEOTIDE SEQUENCE [LARGE SCALE GENOMIC DNA]</scope>
    <source>
        <strain evidence="1 2">DSM 23857</strain>
    </source>
</reference>
<name>A0A327QL33_9BACT</name>
<organism evidence="1 2">
    <name type="scientific">Chitinophaga skermanii</name>
    <dbReference type="NCBI Taxonomy" id="331697"/>
    <lineage>
        <taxon>Bacteria</taxon>
        <taxon>Pseudomonadati</taxon>
        <taxon>Bacteroidota</taxon>
        <taxon>Chitinophagia</taxon>
        <taxon>Chitinophagales</taxon>
        <taxon>Chitinophagaceae</taxon>
        <taxon>Chitinophaga</taxon>
    </lineage>
</organism>
<gene>
    <name evidence="1" type="ORF">LX64_02534</name>
</gene>
<comment type="caution">
    <text evidence="1">The sequence shown here is derived from an EMBL/GenBank/DDBJ whole genome shotgun (WGS) entry which is preliminary data.</text>
</comment>
<dbReference type="AlphaFoldDB" id="A0A327QL33"/>
<keyword evidence="2" id="KW-1185">Reference proteome</keyword>
<accession>A0A327QL33</accession>
<dbReference type="Proteomes" id="UP000249547">
    <property type="component" value="Unassembled WGS sequence"/>
</dbReference>
<dbReference type="OrthoDB" id="2355173at2"/>
<sequence>MRNSTYSIDIKASKHIVWDVLWDEDSYPEWTTVFSQNNHIETNSWEKGSKILFVNGNNDGMVAEIVDIRKENSISFRHLGEVMNGVEDYTTDIAKKVAGSLEAYTLEEFHGITTLTVSIDFDPEYKDYFDKTWPQALQKVKEISEL</sequence>
<dbReference type="EMBL" id="QLLL01000004">
    <property type="protein sequence ID" value="RAJ05376.1"/>
    <property type="molecule type" value="Genomic_DNA"/>
</dbReference>
<dbReference type="Gene3D" id="3.30.530.20">
    <property type="match status" value="1"/>
</dbReference>
<evidence type="ECO:0000313" key="2">
    <source>
        <dbReference type="Proteomes" id="UP000249547"/>
    </source>
</evidence>
<evidence type="ECO:0000313" key="1">
    <source>
        <dbReference type="EMBL" id="RAJ05376.1"/>
    </source>
</evidence>
<protein>
    <recommendedName>
        <fullName evidence="3">Activator of Hsp90 ATPase-like protein</fullName>
    </recommendedName>
</protein>
<proteinExistence type="predicted"/>